<evidence type="ECO:0000313" key="2">
    <source>
        <dbReference type="EMBL" id="SLN62248.1"/>
    </source>
</evidence>
<evidence type="ECO:0000256" key="1">
    <source>
        <dbReference type="SAM" id="Phobius"/>
    </source>
</evidence>
<dbReference type="PANTHER" id="PTHR34821">
    <property type="entry name" value="INNER MEMBRANE PROTEIN YDCZ"/>
    <property type="match status" value="1"/>
</dbReference>
<feature type="transmembrane region" description="Helical" evidence="1">
    <location>
        <begin position="130"/>
        <end position="146"/>
    </location>
</feature>
<dbReference type="OrthoDB" id="7173290at2"/>
<reference evidence="2 3" key="1">
    <citation type="submission" date="2017-03" db="EMBL/GenBank/DDBJ databases">
        <authorList>
            <person name="Afonso C.L."/>
            <person name="Miller P.J."/>
            <person name="Scott M.A."/>
            <person name="Spackman E."/>
            <person name="Goraichik I."/>
            <person name="Dimitrov K.M."/>
            <person name="Suarez D.L."/>
            <person name="Swayne D.E."/>
        </authorList>
    </citation>
    <scope>NUCLEOTIDE SEQUENCE [LARGE SCALE GENOMIC DNA]</scope>
    <source>
        <strain evidence="2 3">CECT 7450</strain>
    </source>
</reference>
<evidence type="ECO:0000313" key="3">
    <source>
        <dbReference type="Proteomes" id="UP000193061"/>
    </source>
</evidence>
<dbReference type="Pfam" id="PF04657">
    <property type="entry name" value="DMT_YdcZ"/>
    <property type="match status" value="1"/>
</dbReference>
<dbReference type="PANTHER" id="PTHR34821:SF2">
    <property type="entry name" value="INNER MEMBRANE PROTEIN YDCZ"/>
    <property type="match status" value="1"/>
</dbReference>
<keyword evidence="1" id="KW-1133">Transmembrane helix</keyword>
<keyword evidence="1" id="KW-0812">Transmembrane</keyword>
<dbReference type="GO" id="GO:0005886">
    <property type="term" value="C:plasma membrane"/>
    <property type="evidence" value="ECO:0007669"/>
    <property type="project" value="TreeGrafter"/>
</dbReference>
<feature type="transmembrane region" description="Helical" evidence="1">
    <location>
        <begin position="68"/>
        <end position="88"/>
    </location>
</feature>
<dbReference type="RefSeq" id="WP_085806938.1">
    <property type="nucleotide sequence ID" value="NZ_FWFX01000011.1"/>
</dbReference>
<organism evidence="2 3">
    <name type="scientific">Roseovarius albus</name>
    <dbReference type="NCBI Taxonomy" id="1247867"/>
    <lineage>
        <taxon>Bacteria</taxon>
        <taxon>Pseudomonadati</taxon>
        <taxon>Pseudomonadota</taxon>
        <taxon>Alphaproteobacteria</taxon>
        <taxon>Rhodobacterales</taxon>
        <taxon>Roseobacteraceae</taxon>
        <taxon>Roseovarius</taxon>
    </lineage>
</organism>
<evidence type="ECO:0008006" key="4">
    <source>
        <dbReference type="Google" id="ProtNLM"/>
    </source>
</evidence>
<sequence length="147" mass="15238">MIKMFLLSSIVFAAGIGVPIMAAINAGLGARLASPTLATAILMLVGLILSTAYLMVQGLPSLPTTMPPLYSMSGGFFVVFYVLAVTAITPKIGLGNAIFLVLLGQIVSTSIIDHFGLFGAIKTPITAQKGLGIALMTLGIFLVRKVV</sequence>
<accession>A0A1X6ZV52</accession>
<dbReference type="AlphaFoldDB" id="A0A1X6ZV52"/>
<gene>
    <name evidence="2" type="ORF">ROA7450_03260</name>
</gene>
<keyword evidence="3" id="KW-1185">Reference proteome</keyword>
<protein>
    <recommendedName>
        <fullName evidence="4">Inner membrane protein YdcZ</fullName>
    </recommendedName>
</protein>
<proteinExistence type="predicted"/>
<keyword evidence="1" id="KW-0472">Membrane</keyword>
<dbReference type="Proteomes" id="UP000193061">
    <property type="component" value="Unassembled WGS sequence"/>
</dbReference>
<name>A0A1X6ZV52_9RHOB</name>
<feature type="transmembrane region" description="Helical" evidence="1">
    <location>
        <begin position="32"/>
        <end position="56"/>
    </location>
</feature>
<dbReference type="InterPro" id="IPR006750">
    <property type="entry name" value="YdcZ"/>
</dbReference>
<dbReference type="EMBL" id="FWFX01000011">
    <property type="protein sequence ID" value="SLN62248.1"/>
    <property type="molecule type" value="Genomic_DNA"/>
</dbReference>
<feature type="transmembrane region" description="Helical" evidence="1">
    <location>
        <begin position="94"/>
        <end position="118"/>
    </location>
</feature>